<evidence type="ECO:0000256" key="8">
    <source>
        <dbReference type="ARBA" id="ARBA00054935"/>
    </source>
</evidence>
<evidence type="ECO:0000256" key="9">
    <source>
        <dbReference type="ARBA" id="ARBA00072457"/>
    </source>
</evidence>
<dbReference type="Gene3D" id="2.60.120.260">
    <property type="entry name" value="Galactose-binding domain-like"/>
    <property type="match status" value="1"/>
</dbReference>
<name>A0A803JYI2_XENTR</name>
<evidence type="ECO:0000256" key="1">
    <source>
        <dbReference type="ARBA" id="ARBA00004514"/>
    </source>
</evidence>
<evidence type="ECO:0000256" key="4">
    <source>
        <dbReference type="ARBA" id="ARBA00022490"/>
    </source>
</evidence>
<evidence type="ECO:0000256" key="10">
    <source>
        <dbReference type="SAM" id="MobiDB-lite"/>
    </source>
</evidence>
<dbReference type="InterPro" id="IPR001357">
    <property type="entry name" value="BRCT_dom"/>
</dbReference>
<dbReference type="Bgee" id="ENSXETG00000020214">
    <property type="expression patterns" value="Expressed in brain and 12 other cell types or tissues"/>
</dbReference>
<dbReference type="FunFam" id="3.20.20.80:FF:000043">
    <property type="entry name" value="cytosolic endo-beta-N-acetylglucosaminidase"/>
    <property type="match status" value="1"/>
</dbReference>
<evidence type="ECO:0000256" key="2">
    <source>
        <dbReference type="ARBA" id="ARBA00007849"/>
    </source>
</evidence>
<dbReference type="GO" id="GO:0033925">
    <property type="term" value="F:mannosyl-glycoprotein endo-beta-N-acetylglucosaminidase activity"/>
    <property type="evidence" value="ECO:0007669"/>
    <property type="project" value="UniProtKB-EC"/>
</dbReference>
<gene>
    <name evidence="12" type="primary">engase</name>
</gene>
<accession>A0A803JYI2</accession>
<comment type="function">
    <text evidence="8">Endoglycosidase that releases N-glycans from glycoproteins by cleaving the beta-1,4-glycosidic bond in the N,N'-diacetylchitobiose core. Involved in the processing of free oligosaccharides in the cytosol.</text>
</comment>
<evidence type="ECO:0000256" key="7">
    <source>
        <dbReference type="ARBA" id="ARBA00034414"/>
    </source>
</evidence>
<dbReference type="GO" id="GO:0005829">
    <property type="term" value="C:cytosol"/>
    <property type="evidence" value="ECO:0007669"/>
    <property type="project" value="UniProtKB-SubCell"/>
</dbReference>
<dbReference type="InterPro" id="IPR005201">
    <property type="entry name" value="TIM_ENGase"/>
</dbReference>
<reference evidence="12" key="1">
    <citation type="journal article" date="2010" name="Science">
        <title>The genome of the Western clawed frog Xenopus tropicalis.</title>
        <authorList>
            <person name="Hellsten U."/>
            <person name="Harland R.M."/>
            <person name="Gilchrist M.J."/>
            <person name="Hendrix D."/>
            <person name="Jurka J."/>
            <person name="Kapitonov V."/>
            <person name="Ovcharenko I."/>
            <person name="Putnam N.H."/>
            <person name="Shu S."/>
            <person name="Taher L."/>
            <person name="Blitz I.L."/>
            <person name="Blumberg B."/>
            <person name="Dichmann D.S."/>
            <person name="Dubchak I."/>
            <person name="Amaya E."/>
            <person name="Detter J.C."/>
            <person name="Fletcher R."/>
            <person name="Gerhard D.S."/>
            <person name="Goodstein D."/>
            <person name="Graves T."/>
            <person name="Grigoriev I.V."/>
            <person name="Grimwood J."/>
            <person name="Kawashima T."/>
            <person name="Lindquist E."/>
            <person name="Lucas S.M."/>
            <person name="Mead P.E."/>
            <person name="Mitros T."/>
            <person name="Ogino H."/>
            <person name="Ohta Y."/>
            <person name="Poliakov A.V."/>
            <person name="Pollet N."/>
            <person name="Robert J."/>
            <person name="Salamov A."/>
            <person name="Sater A.K."/>
            <person name="Schmutz J."/>
            <person name="Terry A."/>
            <person name="Vize P.D."/>
            <person name="Warren W.C."/>
            <person name="Wells D."/>
            <person name="Wills A."/>
            <person name="Wilson R.K."/>
            <person name="Zimmerman L.B."/>
            <person name="Zorn A.M."/>
            <person name="Grainger R."/>
            <person name="Grammer T."/>
            <person name="Khokha M.K."/>
            <person name="Richardson P.M."/>
            <person name="Rokhsar D.S."/>
        </authorList>
    </citation>
    <scope>NUCLEOTIDE SEQUENCE [LARGE SCALE GENOMIC DNA]</scope>
    <source>
        <strain evidence="12">Nigerian</strain>
    </source>
</reference>
<dbReference type="CDD" id="cd06547">
    <property type="entry name" value="GH85_ENGase"/>
    <property type="match status" value="1"/>
</dbReference>
<feature type="compositionally biased region" description="Basic and acidic residues" evidence="10">
    <location>
        <begin position="1"/>
        <end position="12"/>
    </location>
</feature>
<dbReference type="EC" id="3.2.1.96" evidence="3"/>
<comment type="catalytic activity">
    <reaction evidence="7">
        <text>an N(4)-(oligosaccharide-(1-&gt;3)-[oligosaccharide-(1-&gt;6)]-beta-D-Man-(1-&gt;4)-beta-D-GlcNAc-(1-&gt;4)-alpha-D-GlcNAc)-L-asparaginyl-[protein] + H2O = an oligosaccharide-(1-&gt;3)-[oligosaccharide-(1-&gt;6)]-beta-D-Man-(1-&gt;4)-D-GlcNAc + N(4)-(N-acetyl-beta-D-glucosaminyl)-L-asparaginyl-[protein]</text>
        <dbReference type="Rhea" id="RHEA:73067"/>
        <dbReference type="Rhea" id="RHEA-COMP:12603"/>
        <dbReference type="Rhea" id="RHEA-COMP:18176"/>
        <dbReference type="ChEBI" id="CHEBI:15377"/>
        <dbReference type="ChEBI" id="CHEBI:132248"/>
        <dbReference type="ChEBI" id="CHEBI:192714"/>
        <dbReference type="ChEBI" id="CHEBI:192715"/>
        <dbReference type="EC" id="3.2.1.96"/>
    </reaction>
</comment>
<evidence type="ECO:0000256" key="3">
    <source>
        <dbReference type="ARBA" id="ARBA00012566"/>
    </source>
</evidence>
<comment type="similarity">
    <text evidence="2">Belongs to the glycosyl hydrolase 85 family.</text>
</comment>
<organism evidence="12">
    <name type="scientific">Xenopus tropicalis</name>
    <name type="common">Western clawed frog</name>
    <name type="synonym">Silurana tropicalis</name>
    <dbReference type="NCBI Taxonomy" id="8364"/>
    <lineage>
        <taxon>Eukaryota</taxon>
        <taxon>Metazoa</taxon>
        <taxon>Chordata</taxon>
        <taxon>Craniata</taxon>
        <taxon>Vertebrata</taxon>
        <taxon>Euteleostomi</taxon>
        <taxon>Amphibia</taxon>
        <taxon>Batrachia</taxon>
        <taxon>Anura</taxon>
        <taxon>Pipoidea</taxon>
        <taxon>Pipidae</taxon>
        <taxon>Xenopodinae</taxon>
        <taxon>Xenopus</taxon>
        <taxon>Silurana</taxon>
    </lineage>
</organism>
<dbReference type="Ensembl" id="ENSXETT00000113262">
    <property type="protein sequence ID" value="ENSXETP00000113082"/>
    <property type="gene ID" value="ENSXETG00000020214"/>
</dbReference>
<dbReference type="Xenbase" id="XB-GENE-981873">
    <property type="gene designation" value="engase"/>
</dbReference>
<feature type="region of interest" description="Disordered" evidence="10">
    <location>
        <begin position="1"/>
        <end position="40"/>
    </location>
</feature>
<keyword evidence="5" id="KW-0378">Hydrolase</keyword>
<evidence type="ECO:0000256" key="6">
    <source>
        <dbReference type="ARBA" id="ARBA00023295"/>
    </source>
</evidence>
<keyword evidence="4" id="KW-0963">Cytoplasm</keyword>
<dbReference type="AlphaFoldDB" id="A0A803JYI2"/>
<reference evidence="12" key="2">
    <citation type="submission" date="2021-03" db="UniProtKB">
        <authorList>
            <consortium name="Ensembl"/>
        </authorList>
    </citation>
    <scope>IDENTIFICATION</scope>
</reference>
<proteinExistence type="inferred from homology"/>
<comment type="subcellular location">
    <subcellularLocation>
        <location evidence="1">Cytoplasm</location>
        <location evidence="1">Cytosol</location>
    </subcellularLocation>
</comment>
<feature type="domain" description="BRCT" evidence="11">
    <location>
        <begin position="299"/>
        <end position="345"/>
    </location>
</feature>
<dbReference type="InterPro" id="IPR032979">
    <property type="entry name" value="ENGase"/>
</dbReference>
<evidence type="ECO:0000256" key="5">
    <source>
        <dbReference type="ARBA" id="ARBA00022801"/>
    </source>
</evidence>
<protein>
    <recommendedName>
        <fullName evidence="9">Cytosolic endo-beta-N-acetylglucosaminidase</fullName>
        <ecNumber evidence="3">3.2.1.96</ecNumber>
    </recommendedName>
</protein>
<sequence>MKRKRLVDEEKALSGSYNKKQRPPEKLDEDECRDAERHHDKNTSEPISFFLSNLEELFSWKPTNQDAFNVAVVPIAKRHPPIESQRPKTLVCHDMMGGYQDDRFIQGSGAQQPYIFYHWQHIDIFVYFSHRMFSLPPVCWTNAAHKNGVCVLGTFITEWEDGAKTCESFLAGEESTYHAVADQMVRLAEYYKFDGWFINIENVLSPVAVSNLPLFLSYLKEQLHERIPGGMVLWYDSVIHEGELKWQNELNDKNRNFFDSCDGIFTNYNWMEDHLQRMEEDPRRTDIYVGVDIFARGEVVGGKFDTVKSLQMIRQYGLSAALFAPGWVYECLEKEQFLQNQDKFWSLLDSQLLIHSLCTLPICSSFCLGYGKKRYSFGEGEDSGPWFNLSAQEVQPIFSEIQPKAGEGGRVKSLICQEDAWHGGGSLVIEASLPSGIEGVTIRLFSLHVPAPPKLLLALVYKMENSSNVAVSLELSTQDAKSCNVNKVDSITPLSVESTVHPLQPLAKPPLPVTDTQLNPKHGWEQRYYVVHLSDCYLNSLSMRFSQLTPKEQEETFTCRIGEIRILDFSHPPLLPAQPTDLSLSHVRWLHNEEANQLFVSLTLHWSHSMENIRHFRVFCRGVTCRLPPPSRPHLLGLAHACMYRVVDLEVPDPCPSSHGQIEFAIQPVSNKGYEPVPPLWGQLVLDYVKETQTEV</sequence>
<dbReference type="PANTHER" id="PTHR13246:SF1">
    <property type="entry name" value="CYTOSOLIC ENDO-BETA-N-ACETYLGLUCOSAMINIDASE"/>
    <property type="match status" value="1"/>
</dbReference>
<dbReference type="PANTHER" id="PTHR13246">
    <property type="entry name" value="ENDO BETA N-ACETYLGLUCOSAMINIDASE"/>
    <property type="match status" value="1"/>
</dbReference>
<dbReference type="Pfam" id="PF25529">
    <property type="entry name" value="Ig_ENGASE1_C"/>
    <property type="match status" value="1"/>
</dbReference>
<keyword evidence="6" id="KW-0326">Glycosidase</keyword>
<dbReference type="GeneTree" id="ENSGT00390000018512"/>
<dbReference type="Pfam" id="PF03644">
    <property type="entry name" value="Glyco_hydro_85"/>
    <property type="match status" value="1"/>
</dbReference>
<dbReference type="PROSITE" id="PS50172">
    <property type="entry name" value="BRCT"/>
    <property type="match status" value="1"/>
</dbReference>
<evidence type="ECO:0000259" key="11">
    <source>
        <dbReference type="PROSITE" id="PS50172"/>
    </source>
</evidence>
<evidence type="ECO:0000313" key="12">
    <source>
        <dbReference type="Ensembl" id="ENSXETP00000113082"/>
    </source>
</evidence>
<dbReference type="Gene3D" id="3.20.20.80">
    <property type="entry name" value="Glycosidases"/>
    <property type="match status" value="1"/>
</dbReference>
<dbReference type="InterPro" id="IPR057882">
    <property type="entry name" value="ENGase_C"/>
</dbReference>